<feature type="non-terminal residue" evidence="1">
    <location>
        <position position="1"/>
    </location>
</feature>
<dbReference type="InterPro" id="IPR011008">
    <property type="entry name" value="Dimeric_a/b-barrel"/>
</dbReference>
<evidence type="ECO:0000313" key="1">
    <source>
        <dbReference type="EMBL" id="SVD17157.1"/>
    </source>
</evidence>
<organism evidence="1">
    <name type="scientific">marine metagenome</name>
    <dbReference type="NCBI Taxonomy" id="408172"/>
    <lineage>
        <taxon>unclassified sequences</taxon>
        <taxon>metagenomes</taxon>
        <taxon>ecological metagenomes</taxon>
    </lineage>
</organism>
<sequence>ENFSNQSKTDKKKNEINAMVGFGPMAWILITPDAPVRYGFRSLDETEIDGFEVPATIGDMFFCFSSEKEELNRILADKIKELFGSNGNLLEELVMEGGAFSDIAGTQDKVFVDSSENLDTMGSSFVLTQKFISDTGVSGNLPQHSFPWRVGSCSGEYTVTFSNNPEKLEAYADAVSHPPVSRGLFFLPSLDLLTSLRMGGIRMGSLAINAKWKE</sequence>
<protein>
    <submittedName>
        <fullName evidence="1">Uncharacterized protein</fullName>
    </submittedName>
</protein>
<accession>A0A382T6P2</accession>
<dbReference type="AlphaFoldDB" id="A0A382T6P2"/>
<name>A0A382T6P2_9ZZZZ</name>
<gene>
    <name evidence="1" type="ORF">METZ01_LOCUS370011</name>
</gene>
<reference evidence="1" key="1">
    <citation type="submission" date="2018-05" db="EMBL/GenBank/DDBJ databases">
        <authorList>
            <person name="Lanie J.A."/>
            <person name="Ng W.-L."/>
            <person name="Kazmierczak K.M."/>
            <person name="Andrzejewski T.M."/>
            <person name="Davidsen T.M."/>
            <person name="Wayne K.J."/>
            <person name="Tettelin H."/>
            <person name="Glass J.I."/>
            <person name="Rusch D."/>
            <person name="Podicherti R."/>
            <person name="Tsui H.-C.T."/>
            <person name="Winkler M.E."/>
        </authorList>
    </citation>
    <scope>NUCLEOTIDE SEQUENCE</scope>
</reference>
<dbReference type="EMBL" id="UINC01133932">
    <property type="protein sequence ID" value="SVD17157.1"/>
    <property type="molecule type" value="Genomic_DNA"/>
</dbReference>
<proteinExistence type="predicted"/>
<dbReference type="SUPFAM" id="SSF54909">
    <property type="entry name" value="Dimeric alpha+beta barrel"/>
    <property type="match status" value="1"/>
</dbReference>